<keyword evidence="11" id="KW-1185">Reference proteome</keyword>
<feature type="binding site" evidence="8">
    <location>
        <position position="303"/>
    </location>
    <ligand>
        <name>Zn(2+)</name>
        <dbReference type="ChEBI" id="CHEBI:29105"/>
        <label>2</label>
    </ligand>
</feature>
<protein>
    <submittedName>
        <fullName evidence="10">Alkaline phosphatase</fullName>
    </submittedName>
</protein>
<proteinExistence type="inferred from homology"/>
<comment type="cofactor">
    <cofactor evidence="8">
        <name>Mg(2+)</name>
        <dbReference type="ChEBI" id="CHEBI:18420"/>
    </cofactor>
    <text evidence="8">Binds 1 Mg(2+) ion.</text>
</comment>
<evidence type="ECO:0000256" key="9">
    <source>
        <dbReference type="RuleBase" id="RU003946"/>
    </source>
</evidence>
<feature type="binding site" evidence="8">
    <location>
        <position position="90"/>
    </location>
    <ligand>
        <name>Mg(2+)</name>
        <dbReference type="ChEBI" id="CHEBI:18420"/>
    </ligand>
</feature>
<comment type="similarity">
    <text evidence="1 9">Belongs to the alkaline phosphatase family.</text>
</comment>
<dbReference type="SUPFAM" id="SSF53649">
    <property type="entry name" value="Alkaline phosphatase-like"/>
    <property type="match status" value="1"/>
</dbReference>
<dbReference type="PROSITE" id="PS00123">
    <property type="entry name" value="ALKALINE_PHOSPHATASE"/>
    <property type="match status" value="1"/>
</dbReference>
<sequence length="419" mass="46275">MDVEPFGKLRAGSGELIYLMRATSCINSLLFSFILNQLKNMKFSIQTIVLLLVSLNTIGCATKENKKEVEKEKVGNEIAQTPNIILMVGDGMGISQISTAFYFGESTPNFEQFSEIGLMKTSSTSHTITDSAAGATAFATGERTYNRAIGVSKDTVAVPTILEQLKEENYQTGLISLTSITHATPASFYAHVKDRDMHEEIAEQMTKGKVDFFAGGGLDFFTKRKDGKNLYQEMQQNGFQMDSVNLISFNADKKNGYLLAADAFPSKTQGREGFLQEATKLSLDYFDAKKQPFFLMVEGSFIDWGGHAKDADMMVQEVLDFDKTLGIVLNYIKENPNTLLVVTADHETGGASVGKYYDVGANGKKVENPEKVAVSFNTDQHTGQLIPVFAKGIGAENFQGIYQNNEIYHKMFQAINKKK</sequence>
<evidence type="ECO:0000256" key="7">
    <source>
        <dbReference type="PIRSR" id="PIRSR601952-1"/>
    </source>
</evidence>
<dbReference type="CDD" id="cd16012">
    <property type="entry name" value="ALP"/>
    <property type="match status" value="1"/>
</dbReference>
<dbReference type="HOGENOM" id="CLU_008539_6_2_10"/>
<dbReference type="SMART" id="SM00098">
    <property type="entry name" value="alkPPc"/>
    <property type="match status" value="1"/>
</dbReference>
<comment type="cofactor">
    <cofactor evidence="8">
        <name>Zn(2+)</name>
        <dbReference type="ChEBI" id="CHEBI:29105"/>
    </cofactor>
    <text evidence="8">Binds 2 Zn(2+) ions.</text>
</comment>
<feature type="binding site" evidence="8">
    <location>
        <position position="184"/>
    </location>
    <ligand>
        <name>Mg(2+)</name>
        <dbReference type="ChEBI" id="CHEBI:18420"/>
    </ligand>
</feature>
<evidence type="ECO:0000313" key="10">
    <source>
        <dbReference type="EMBL" id="EIJ39591.1"/>
    </source>
</evidence>
<keyword evidence="4" id="KW-0378">Hydrolase</keyword>
<evidence type="ECO:0000256" key="6">
    <source>
        <dbReference type="ARBA" id="ARBA00022842"/>
    </source>
</evidence>
<dbReference type="InterPro" id="IPR018299">
    <property type="entry name" value="Alkaline_phosphatase_AS"/>
</dbReference>
<keyword evidence="5 8" id="KW-0862">Zinc</keyword>
<dbReference type="Pfam" id="PF00245">
    <property type="entry name" value="Alk_phosphatase"/>
    <property type="match status" value="2"/>
</dbReference>
<feature type="binding site" evidence="8">
    <location>
        <position position="182"/>
    </location>
    <ligand>
        <name>Mg(2+)</name>
        <dbReference type="ChEBI" id="CHEBI:18420"/>
    </ligand>
</feature>
<evidence type="ECO:0000256" key="1">
    <source>
        <dbReference type="ARBA" id="ARBA00005984"/>
    </source>
</evidence>
<evidence type="ECO:0000256" key="3">
    <source>
        <dbReference type="ARBA" id="ARBA00022723"/>
    </source>
</evidence>
<evidence type="ECO:0000256" key="2">
    <source>
        <dbReference type="ARBA" id="ARBA00022553"/>
    </source>
</evidence>
<gene>
    <name evidence="10" type="ORF">JoomaDRAFT_2619</name>
</gene>
<evidence type="ECO:0000313" key="11">
    <source>
        <dbReference type="Proteomes" id="UP000004690"/>
    </source>
</evidence>
<keyword evidence="3 8" id="KW-0479">Metal-binding</keyword>
<dbReference type="eggNOG" id="COG1785">
    <property type="taxonomic scope" value="Bacteria"/>
</dbReference>
<dbReference type="InterPro" id="IPR017850">
    <property type="entry name" value="Alkaline_phosphatase_core_sf"/>
</dbReference>
<dbReference type="PANTHER" id="PTHR11596:SF5">
    <property type="entry name" value="ALKALINE PHOSPHATASE"/>
    <property type="match status" value="1"/>
</dbReference>
<feature type="binding site" evidence="8">
    <location>
        <position position="307"/>
    </location>
    <ligand>
        <name>Zn(2+)</name>
        <dbReference type="ChEBI" id="CHEBI:29105"/>
        <label>2</label>
    </ligand>
</feature>
<name>I3C7J8_9FLAO</name>
<feature type="binding site" evidence="8">
    <location>
        <position position="90"/>
    </location>
    <ligand>
        <name>Zn(2+)</name>
        <dbReference type="ChEBI" id="CHEBI:29105"/>
        <label>2</label>
    </ligand>
</feature>
<evidence type="ECO:0000256" key="4">
    <source>
        <dbReference type="ARBA" id="ARBA00022801"/>
    </source>
</evidence>
<reference evidence="10 11" key="1">
    <citation type="submission" date="2012-02" db="EMBL/GenBank/DDBJ databases">
        <title>Improved High-Quality Draft genome of Joostella marina DSM 19592.</title>
        <authorList>
            <consortium name="US DOE Joint Genome Institute (JGI-PGF)"/>
            <person name="Lucas S."/>
            <person name="Copeland A."/>
            <person name="Lapidus A."/>
            <person name="Bruce D."/>
            <person name="Goodwin L."/>
            <person name="Pitluck S."/>
            <person name="Peters L."/>
            <person name="Chertkov O."/>
            <person name="Ovchinnikova G."/>
            <person name="Kyrpides N."/>
            <person name="Mavromatis K."/>
            <person name="Detter J.C."/>
            <person name="Han C."/>
            <person name="Land M."/>
            <person name="Hauser L."/>
            <person name="Markowitz V."/>
            <person name="Cheng J.-F."/>
            <person name="Hugenholtz P."/>
            <person name="Woyke T."/>
            <person name="Wu D."/>
            <person name="Tindall B."/>
            <person name="Brambilla E."/>
            <person name="Klenk H.-P."/>
            <person name="Eisen J.A."/>
        </authorList>
    </citation>
    <scope>NUCLEOTIDE SEQUENCE [LARGE SCALE GENOMIC DNA]</scope>
    <source>
        <strain evidence="10 11">DSM 19592</strain>
    </source>
</reference>
<feature type="binding site" evidence="8">
    <location>
        <position position="346"/>
    </location>
    <ligand>
        <name>Zn(2+)</name>
        <dbReference type="ChEBI" id="CHEBI:29105"/>
        <label>2</label>
    </ligand>
</feature>
<dbReference type="STRING" id="926559.JoomaDRAFT_2619"/>
<dbReference type="InterPro" id="IPR001952">
    <property type="entry name" value="Alkaline_phosphatase"/>
</dbReference>
<dbReference type="AlphaFoldDB" id="I3C7J8"/>
<dbReference type="PRINTS" id="PR00113">
    <property type="entry name" value="ALKPHPHTASE"/>
</dbReference>
<feature type="binding site" evidence="8">
    <location>
        <position position="298"/>
    </location>
    <ligand>
        <name>Mg(2+)</name>
        <dbReference type="ChEBI" id="CHEBI:18420"/>
    </ligand>
</feature>
<dbReference type="EMBL" id="JH651379">
    <property type="protein sequence ID" value="EIJ39591.1"/>
    <property type="molecule type" value="Genomic_DNA"/>
</dbReference>
<accession>I3C7J8</accession>
<evidence type="ECO:0000256" key="5">
    <source>
        <dbReference type="ARBA" id="ARBA00022833"/>
    </source>
</evidence>
<feature type="binding site" evidence="8">
    <location>
        <position position="345"/>
    </location>
    <ligand>
        <name>Zn(2+)</name>
        <dbReference type="ChEBI" id="CHEBI:29105"/>
        <label>2</label>
    </ligand>
</feature>
<keyword evidence="2" id="KW-0597">Phosphoprotein</keyword>
<dbReference type="Proteomes" id="UP000004690">
    <property type="component" value="Unassembled WGS sequence"/>
</dbReference>
<organism evidence="10 11">
    <name type="scientific">Galbibacter orientalis DSM 19592</name>
    <dbReference type="NCBI Taxonomy" id="926559"/>
    <lineage>
        <taxon>Bacteria</taxon>
        <taxon>Pseudomonadati</taxon>
        <taxon>Bacteroidota</taxon>
        <taxon>Flavobacteriia</taxon>
        <taxon>Flavobacteriales</taxon>
        <taxon>Flavobacteriaceae</taxon>
        <taxon>Galbibacter</taxon>
    </lineage>
</organism>
<keyword evidence="6 8" id="KW-0460">Magnesium</keyword>
<evidence type="ECO:0000256" key="8">
    <source>
        <dbReference type="PIRSR" id="PIRSR601952-2"/>
    </source>
</evidence>
<dbReference type="GO" id="GO:0004035">
    <property type="term" value="F:alkaline phosphatase activity"/>
    <property type="evidence" value="ECO:0007669"/>
    <property type="project" value="TreeGrafter"/>
</dbReference>
<dbReference type="GO" id="GO:0046872">
    <property type="term" value="F:metal ion binding"/>
    <property type="evidence" value="ECO:0007669"/>
    <property type="project" value="UniProtKB-KW"/>
</dbReference>
<feature type="binding site" evidence="8">
    <location>
        <position position="381"/>
    </location>
    <ligand>
        <name>Zn(2+)</name>
        <dbReference type="ChEBI" id="CHEBI:29105"/>
        <label>2</label>
    </ligand>
</feature>
<feature type="active site" description="Phosphoserine intermediate" evidence="7">
    <location>
        <position position="131"/>
    </location>
</feature>
<dbReference type="Gene3D" id="3.40.720.10">
    <property type="entry name" value="Alkaline Phosphatase, subunit A"/>
    <property type="match status" value="1"/>
</dbReference>
<dbReference type="PANTHER" id="PTHR11596">
    <property type="entry name" value="ALKALINE PHOSPHATASE"/>
    <property type="match status" value="1"/>
</dbReference>